<dbReference type="Gene3D" id="1.10.357.10">
    <property type="entry name" value="Tetracycline Repressor, domain 2"/>
    <property type="match status" value="1"/>
</dbReference>
<feature type="compositionally biased region" description="Basic and acidic residues" evidence="3">
    <location>
        <begin position="190"/>
        <end position="202"/>
    </location>
</feature>
<dbReference type="PROSITE" id="PS50977">
    <property type="entry name" value="HTH_TETR_2"/>
    <property type="match status" value="1"/>
</dbReference>
<feature type="DNA-binding region" description="H-T-H motif" evidence="2">
    <location>
        <begin position="25"/>
        <end position="44"/>
    </location>
</feature>
<protein>
    <submittedName>
        <fullName evidence="5">Transcriptional regulator, TetR</fullName>
    </submittedName>
</protein>
<feature type="region of interest" description="Disordered" evidence="3">
    <location>
        <begin position="187"/>
        <end position="212"/>
    </location>
</feature>
<dbReference type="InterPro" id="IPR009057">
    <property type="entry name" value="Homeodomain-like_sf"/>
</dbReference>
<evidence type="ECO:0000259" key="4">
    <source>
        <dbReference type="PROSITE" id="PS50977"/>
    </source>
</evidence>
<proteinExistence type="predicted"/>
<gene>
    <name evidence="5" type="ORF">Mco01_70090</name>
</gene>
<comment type="caution">
    <text evidence="5">The sequence shown here is derived from an EMBL/GenBank/DDBJ whole genome shotgun (WGS) entry which is preliminary data.</text>
</comment>
<dbReference type="RefSeq" id="WP_204061045.1">
    <property type="nucleotide sequence ID" value="NZ_BAAAGP010000040.1"/>
</dbReference>
<dbReference type="Proteomes" id="UP000603904">
    <property type="component" value="Unassembled WGS sequence"/>
</dbReference>
<organism evidence="5 6">
    <name type="scientific">Microbispora corallina</name>
    <dbReference type="NCBI Taxonomy" id="83302"/>
    <lineage>
        <taxon>Bacteria</taxon>
        <taxon>Bacillati</taxon>
        <taxon>Actinomycetota</taxon>
        <taxon>Actinomycetes</taxon>
        <taxon>Streptosporangiales</taxon>
        <taxon>Streptosporangiaceae</taxon>
        <taxon>Microbispora</taxon>
    </lineage>
</organism>
<dbReference type="InterPro" id="IPR041583">
    <property type="entry name" value="TetR_C_31"/>
</dbReference>
<dbReference type="Pfam" id="PF17940">
    <property type="entry name" value="TetR_C_31"/>
    <property type="match status" value="1"/>
</dbReference>
<evidence type="ECO:0000256" key="1">
    <source>
        <dbReference type="ARBA" id="ARBA00023125"/>
    </source>
</evidence>
<dbReference type="EMBL" id="BOOC01000050">
    <property type="protein sequence ID" value="GIH44009.1"/>
    <property type="molecule type" value="Genomic_DNA"/>
</dbReference>
<accession>A0ABQ4GAA1</accession>
<keyword evidence="6" id="KW-1185">Reference proteome</keyword>
<feature type="domain" description="HTH tetR-type" evidence="4">
    <location>
        <begin position="2"/>
        <end position="62"/>
    </location>
</feature>
<evidence type="ECO:0000256" key="2">
    <source>
        <dbReference type="PROSITE-ProRule" id="PRU00335"/>
    </source>
</evidence>
<name>A0ABQ4GAA1_9ACTN</name>
<reference evidence="5 6" key="1">
    <citation type="submission" date="2021-01" db="EMBL/GenBank/DDBJ databases">
        <title>Whole genome shotgun sequence of Microbispora corallina NBRC 16416.</title>
        <authorList>
            <person name="Komaki H."/>
            <person name="Tamura T."/>
        </authorList>
    </citation>
    <scope>NUCLEOTIDE SEQUENCE [LARGE SCALE GENOMIC DNA]</scope>
    <source>
        <strain evidence="5 6">NBRC 16416</strain>
    </source>
</reference>
<evidence type="ECO:0000313" key="6">
    <source>
        <dbReference type="Proteomes" id="UP000603904"/>
    </source>
</evidence>
<evidence type="ECO:0000256" key="3">
    <source>
        <dbReference type="SAM" id="MobiDB-lite"/>
    </source>
</evidence>
<evidence type="ECO:0000313" key="5">
    <source>
        <dbReference type="EMBL" id="GIH44009.1"/>
    </source>
</evidence>
<dbReference type="SUPFAM" id="SSF46689">
    <property type="entry name" value="Homeodomain-like"/>
    <property type="match status" value="1"/>
</dbReference>
<keyword evidence="1 2" id="KW-0238">DNA-binding</keyword>
<sequence length="212" mass="23101">MANRRDDLLDAAIQVLGERGMHGLTHRAVDTAAGAPAGSSSNHFRTREALLTAVVERFAERERANWEDIAVRVSPTTPLELARVTALFAQDAVGPRRVLTLARYAILVEAAITPSLRAQLTATGSRVDAWFTNWLRIAGSPDPERHAPIIMNHATGIILHQLANPDPAFDPFPQMSALVTALIHPQPAEVSHDRRSAPDRPPRPRPGVAGHR</sequence>
<dbReference type="InterPro" id="IPR001647">
    <property type="entry name" value="HTH_TetR"/>
</dbReference>
<dbReference type="Pfam" id="PF00440">
    <property type="entry name" value="TetR_N"/>
    <property type="match status" value="1"/>
</dbReference>